<evidence type="ECO:0000313" key="3">
    <source>
        <dbReference type="Proteomes" id="UP000015241"/>
    </source>
</evidence>
<name>S8DSQ6_FOMSC</name>
<dbReference type="HOGENOM" id="CLU_3125033_0_0_1"/>
<dbReference type="EMBL" id="KE504240">
    <property type="protein sequence ID" value="EPS94238.1"/>
    <property type="molecule type" value="Genomic_DNA"/>
</dbReference>
<keyword evidence="3" id="KW-1185">Reference proteome</keyword>
<feature type="region of interest" description="Disordered" evidence="1">
    <location>
        <begin position="15"/>
        <end position="34"/>
    </location>
</feature>
<proteinExistence type="predicted"/>
<dbReference type="InParanoid" id="S8DSQ6"/>
<organism evidence="2 3">
    <name type="scientific">Fomitopsis schrenkii</name>
    <name type="common">Brown rot fungus</name>
    <dbReference type="NCBI Taxonomy" id="2126942"/>
    <lineage>
        <taxon>Eukaryota</taxon>
        <taxon>Fungi</taxon>
        <taxon>Dikarya</taxon>
        <taxon>Basidiomycota</taxon>
        <taxon>Agaricomycotina</taxon>
        <taxon>Agaricomycetes</taxon>
        <taxon>Polyporales</taxon>
        <taxon>Fomitopsis</taxon>
    </lineage>
</organism>
<feature type="compositionally biased region" description="Polar residues" evidence="1">
    <location>
        <begin position="18"/>
        <end position="31"/>
    </location>
</feature>
<gene>
    <name evidence="2" type="ORF">FOMPIDRAFT_1055269</name>
</gene>
<evidence type="ECO:0000313" key="2">
    <source>
        <dbReference type="EMBL" id="EPS94238.1"/>
    </source>
</evidence>
<dbReference type="AlphaFoldDB" id="S8DSQ6"/>
<reference evidence="2 3" key="1">
    <citation type="journal article" date="2012" name="Science">
        <title>The Paleozoic origin of enzymatic lignin decomposition reconstructed from 31 fungal genomes.</title>
        <authorList>
            <person name="Floudas D."/>
            <person name="Binder M."/>
            <person name="Riley R."/>
            <person name="Barry K."/>
            <person name="Blanchette R.A."/>
            <person name="Henrissat B."/>
            <person name="Martinez A.T."/>
            <person name="Otillar R."/>
            <person name="Spatafora J.W."/>
            <person name="Yadav J.S."/>
            <person name="Aerts A."/>
            <person name="Benoit I."/>
            <person name="Boyd A."/>
            <person name="Carlson A."/>
            <person name="Copeland A."/>
            <person name="Coutinho P.M."/>
            <person name="de Vries R.P."/>
            <person name="Ferreira P."/>
            <person name="Findley K."/>
            <person name="Foster B."/>
            <person name="Gaskell J."/>
            <person name="Glotzer D."/>
            <person name="Gorecki P."/>
            <person name="Heitman J."/>
            <person name="Hesse C."/>
            <person name="Hori C."/>
            <person name="Igarashi K."/>
            <person name="Jurgens J.A."/>
            <person name="Kallen N."/>
            <person name="Kersten P."/>
            <person name="Kohler A."/>
            <person name="Kuees U."/>
            <person name="Kumar T.K.A."/>
            <person name="Kuo A."/>
            <person name="LaButti K."/>
            <person name="Larrondo L.F."/>
            <person name="Lindquist E."/>
            <person name="Ling A."/>
            <person name="Lombard V."/>
            <person name="Lucas S."/>
            <person name="Lundell T."/>
            <person name="Martin R."/>
            <person name="McLaughlin D.J."/>
            <person name="Morgenstern I."/>
            <person name="Morin E."/>
            <person name="Murat C."/>
            <person name="Nagy L.G."/>
            <person name="Nolan M."/>
            <person name="Ohm R.A."/>
            <person name="Patyshakuliyeva A."/>
            <person name="Rokas A."/>
            <person name="Ruiz-Duenas F.J."/>
            <person name="Sabat G."/>
            <person name="Salamov A."/>
            <person name="Samejima M."/>
            <person name="Schmutz J."/>
            <person name="Slot J.C."/>
            <person name="St John F."/>
            <person name="Stenlid J."/>
            <person name="Sun H."/>
            <person name="Sun S."/>
            <person name="Syed K."/>
            <person name="Tsang A."/>
            <person name="Wiebenga A."/>
            <person name="Young D."/>
            <person name="Pisabarro A."/>
            <person name="Eastwood D.C."/>
            <person name="Martin F."/>
            <person name="Cullen D."/>
            <person name="Grigoriev I.V."/>
            <person name="Hibbett D.S."/>
        </authorList>
    </citation>
    <scope>NUCLEOTIDE SEQUENCE</scope>
    <source>
        <strain evidence="3">FP-58527</strain>
    </source>
</reference>
<accession>S8DSQ6</accession>
<dbReference type="Proteomes" id="UP000015241">
    <property type="component" value="Unassembled WGS sequence"/>
</dbReference>
<evidence type="ECO:0000256" key="1">
    <source>
        <dbReference type="SAM" id="MobiDB-lite"/>
    </source>
</evidence>
<sequence length="50" mass="5631">MSLNHTRAHMQHGYELSANWSNHTSPIQTLSPEDERQVLIMMGLGSVHTS</sequence>
<protein>
    <submittedName>
        <fullName evidence="2">Uncharacterized protein</fullName>
    </submittedName>
</protein>